<dbReference type="eggNOG" id="ENOG5032D53">
    <property type="taxonomic scope" value="Bacteria"/>
</dbReference>
<dbReference type="OrthoDB" id="4412394at2"/>
<feature type="region of interest" description="Disordered" evidence="1">
    <location>
        <begin position="1"/>
        <end position="58"/>
    </location>
</feature>
<accession>M3VEL0</accession>
<keyword evidence="4" id="KW-1185">Reference proteome</keyword>
<reference evidence="3 4" key="1">
    <citation type="submission" date="2013-02" db="EMBL/GenBank/DDBJ databases">
        <title>Whole genome shotgun sequence of Gordonia malaquae NBRC 108250.</title>
        <authorList>
            <person name="Yoshida I."/>
            <person name="Hosoyama A."/>
            <person name="Tsuchikane K."/>
            <person name="Ando Y."/>
            <person name="Baba S."/>
            <person name="Ohji S."/>
            <person name="Hamada M."/>
            <person name="Tamura T."/>
            <person name="Yamazoe A."/>
            <person name="Yamazaki S."/>
            <person name="Fujita N."/>
        </authorList>
    </citation>
    <scope>NUCLEOTIDE SEQUENCE [LARGE SCALE GENOMIC DNA]</scope>
    <source>
        <strain evidence="3 4">NBRC 108250</strain>
    </source>
</reference>
<dbReference type="AlphaFoldDB" id="M3VEL0"/>
<gene>
    <name evidence="3" type="ORF">GM1_008_01210</name>
</gene>
<protein>
    <recommendedName>
        <fullName evidence="5">DUF2335 domain-containing protein</fullName>
    </recommendedName>
</protein>
<keyword evidence="2" id="KW-0812">Transmembrane</keyword>
<comment type="caution">
    <text evidence="3">The sequence shown here is derived from an EMBL/GenBank/DDBJ whole genome shotgun (WGS) entry which is preliminary data.</text>
</comment>
<keyword evidence="2" id="KW-0472">Membrane</keyword>
<feature type="compositionally biased region" description="Basic and acidic residues" evidence="1">
    <location>
        <begin position="1"/>
        <end position="12"/>
    </location>
</feature>
<dbReference type="STRING" id="410332.SAMN04488550_4279"/>
<evidence type="ECO:0000256" key="2">
    <source>
        <dbReference type="SAM" id="Phobius"/>
    </source>
</evidence>
<organism evidence="3 4">
    <name type="scientific">Gordonia malaquae NBRC 108250</name>
    <dbReference type="NCBI Taxonomy" id="1223542"/>
    <lineage>
        <taxon>Bacteria</taxon>
        <taxon>Bacillati</taxon>
        <taxon>Actinomycetota</taxon>
        <taxon>Actinomycetes</taxon>
        <taxon>Mycobacteriales</taxon>
        <taxon>Gordoniaceae</taxon>
        <taxon>Gordonia</taxon>
    </lineage>
</organism>
<evidence type="ECO:0000313" key="4">
    <source>
        <dbReference type="Proteomes" id="UP000035009"/>
    </source>
</evidence>
<name>M3VEL0_GORML</name>
<evidence type="ECO:0000313" key="3">
    <source>
        <dbReference type="EMBL" id="GAC79359.1"/>
    </source>
</evidence>
<proteinExistence type="predicted"/>
<feature type="compositionally biased region" description="Basic and acidic residues" evidence="1">
    <location>
        <begin position="35"/>
        <end position="51"/>
    </location>
</feature>
<dbReference type="EMBL" id="BAOP01000008">
    <property type="protein sequence ID" value="GAC79359.1"/>
    <property type="molecule type" value="Genomic_DNA"/>
</dbReference>
<sequence length="223" mass="23972">MNGDEDSGREQSRSTTRRGHHEHDPAPPDDNDPTPGDKRAGDSGFGHREGSLSETYSGVAELDETLDAEIIGGSDARMITAITQWSGDLPRPEDLAEYESILPGIADRLVAINERRMGAIERELGISEAREQTVREAVLGEVAVNTTLAEADRAALNQGQWLSWSISALCLAAVFVGLALGYPQALWALGVPVVQAGTVLVRTVTQSHTQNQSDTQSGTELER</sequence>
<evidence type="ECO:0000256" key="1">
    <source>
        <dbReference type="SAM" id="MobiDB-lite"/>
    </source>
</evidence>
<feature type="transmembrane region" description="Helical" evidence="2">
    <location>
        <begin position="161"/>
        <end position="182"/>
    </location>
</feature>
<dbReference type="RefSeq" id="WP_008377727.1">
    <property type="nucleotide sequence ID" value="NZ_BAOP01000008.1"/>
</dbReference>
<evidence type="ECO:0008006" key="5">
    <source>
        <dbReference type="Google" id="ProtNLM"/>
    </source>
</evidence>
<dbReference type="Proteomes" id="UP000035009">
    <property type="component" value="Unassembled WGS sequence"/>
</dbReference>
<keyword evidence="2" id="KW-1133">Transmembrane helix</keyword>